<keyword evidence="2" id="KW-0472">Membrane</keyword>
<protein>
    <recommendedName>
        <fullName evidence="3">Helix-turn-helix domain-containing protein</fullName>
    </recommendedName>
</protein>
<evidence type="ECO:0000313" key="4">
    <source>
        <dbReference type="EMBL" id="GAD26829.1"/>
    </source>
</evidence>
<dbReference type="Proteomes" id="UP000018209">
    <property type="component" value="Unassembled WGS sequence"/>
</dbReference>
<keyword evidence="2" id="KW-1133">Transmembrane helix</keyword>
<keyword evidence="2" id="KW-0812">Transmembrane</keyword>
<sequence length="144" mass="16106">MDRADYENSLTVMTSREAAEYLRISYDGFRTMRSRGHGPAVFISLGRRLRFRKQDLDAFLASRVQCDARVSDLGHGKGVSTESEQNATAKRKRGRPRSRGQIVLMPVLVYLRAATLLALIAGLYAVSFSLSSAIHWEAVQCLIK</sequence>
<feature type="domain" description="Helix-turn-helix" evidence="3">
    <location>
        <begin position="12"/>
        <end position="63"/>
    </location>
</feature>
<evidence type="ECO:0000259" key="3">
    <source>
        <dbReference type="Pfam" id="PF12728"/>
    </source>
</evidence>
<feature type="transmembrane region" description="Helical" evidence="2">
    <location>
        <begin position="102"/>
        <end position="126"/>
    </location>
</feature>
<dbReference type="InterPro" id="IPR009061">
    <property type="entry name" value="DNA-bd_dom_put_sf"/>
</dbReference>
<name>A0ABQ0IX90_GLUTH</name>
<gene>
    <name evidence="4" type="ORF">NBRC3257_1828</name>
</gene>
<comment type="caution">
    <text evidence="4">The sequence shown here is derived from an EMBL/GenBank/DDBJ whole genome shotgun (WGS) entry which is preliminary data.</text>
</comment>
<dbReference type="InterPro" id="IPR010093">
    <property type="entry name" value="SinI_DNA-bd"/>
</dbReference>
<dbReference type="Pfam" id="PF12728">
    <property type="entry name" value="HTH_17"/>
    <property type="match status" value="1"/>
</dbReference>
<feature type="region of interest" description="Disordered" evidence="1">
    <location>
        <begin position="74"/>
        <end position="95"/>
    </location>
</feature>
<proteinExistence type="predicted"/>
<reference evidence="4 5" key="1">
    <citation type="submission" date="2013-08" db="EMBL/GenBank/DDBJ databases">
        <title>Gluconobacter thailandicus NBRC 3257 whole genome sequence.</title>
        <authorList>
            <person name="Matsutani M."/>
            <person name="Yakushi T."/>
            <person name="Matsushita K."/>
        </authorList>
    </citation>
    <scope>NUCLEOTIDE SEQUENCE [LARGE SCALE GENOMIC DNA]</scope>
    <source>
        <strain evidence="4 5">NBRC 3257</strain>
    </source>
</reference>
<dbReference type="InterPro" id="IPR041657">
    <property type="entry name" value="HTH_17"/>
</dbReference>
<evidence type="ECO:0000313" key="5">
    <source>
        <dbReference type="Proteomes" id="UP000018209"/>
    </source>
</evidence>
<evidence type="ECO:0000256" key="1">
    <source>
        <dbReference type="SAM" id="MobiDB-lite"/>
    </source>
</evidence>
<evidence type="ECO:0000256" key="2">
    <source>
        <dbReference type="SAM" id="Phobius"/>
    </source>
</evidence>
<dbReference type="EMBL" id="BASM01000024">
    <property type="protein sequence ID" value="GAD26829.1"/>
    <property type="molecule type" value="Genomic_DNA"/>
</dbReference>
<organism evidence="4 5">
    <name type="scientific">Gluconobacter thailandicus NBRC 3257</name>
    <dbReference type="NCBI Taxonomy" id="1381097"/>
    <lineage>
        <taxon>Bacteria</taxon>
        <taxon>Pseudomonadati</taxon>
        <taxon>Pseudomonadota</taxon>
        <taxon>Alphaproteobacteria</taxon>
        <taxon>Acetobacterales</taxon>
        <taxon>Acetobacteraceae</taxon>
        <taxon>Gluconobacter</taxon>
    </lineage>
</organism>
<accession>A0ABQ0IX90</accession>
<dbReference type="SUPFAM" id="SSF46955">
    <property type="entry name" value="Putative DNA-binding domain"/>
    <property type="match status" value="1"/>
</dbReference>
<dbReference type="NCBIfam" id="TIGR01764">
    <property type="entry name" value="excise"/>
    <property type="match status" value="1"/>
</dbReference>
<keyword evidence="5" id="KW-1185">Reference proteome</keyword>